<keyword evidence="7" id="KW-0963">Cytoplasm</keyword>
<dbReference type="KEGG" id="asau:88174059"/>
<evidence type="ECO:0000256" key="3">
    <source>
        <dbReference type="ARBA" id="ARBA00004629"/>
    </source>
</evidence>
<dbReference type="AlphaFoldDB" id="A0AAX4HAW6"/>
<dbReference type="RefSeq" id="XP_062878052.1">
    <property type="nucleotide sequence ID" value="XM_063021982.1"/>
</dbReference>
<dbReference type="Pfam" id="PF08650">
    <property type="entry name" value="DASH_Dad4"/>
    <property type="match status" value="1"/>
</dbReference>
<dbReference type="GO" id="GO:0005874">
    <property type="term" value="C:microtubule"/>
    <property type="evidence" value="ECO:0007669"/>
    <property type="project" value="UniProtKB-KW"/>
</dbReference>
<dbReference type="EMBL" id="CP138896">
    <property type="protein sequence ID" value="WPK25670.1"/>
    <property type="molecule type" value="Genomic_DNA"/>
</dbReference>
<proteinExistence type="inferred from homology"/>
<evidence type="ECO:0000256" key="4">
    <source>
        <dbReference type="ARBA" id="ARBA00009754"/>
    </source>
</evidence>
<sequence length="88" mass="10054">MDNPHKQVQSALFSRIINNMVCVFVFTSPTNDSNIQKNLNEAVHDVNLTLNDISNKNKDTEVLARMWLNYSKSAEYNLEATGQKRDPL</sequence>
<dbReference type="InterPro" id="IPR013959">
    <property type="entry name" value="DASH_Dad4"/>
</dbReference>
<name>A0AAX4HAW6_9ASCO</name>
<evidence type="ECO:0000256" key="2">
    <source>
        <dbReference type="ARBA" id="ARBA00004186"/>
    </source>
</evidence>
<comment type="similarity">
    <text evidence="4">Belongs to the DASH complex DAD4 family.</text>
</comment>
<keyword evidence="12" id="KW-0206">Cytoskeleton</keyword>
<keyword evidence="13" id="KW-0539">Nucleus</keyword>
<dbReference type="GO" id="GO:0008608">
    <property type="term" value="P:attachment of spindle microtubules to kinetochore"/>
    <property type="evidence" value="ECO:0007669"/>
    <property type="project" value="InterPro"/>
</dbReference>
<evidence type="ECO:0000313" key="17">
    <source>
        <dbReference type="EMBL" id="WPK25670.1"/>
    </source>
</evidence>
<keyword evidence="11" id="KW-0995">Kinetochore</keyword>
<evidence type="ECO:0000256" key="13">
    <source>
        <dbReference type="ARBA" id="ARBA00023242"/>
    </source>
</evidence>
<reference evidence="17 18" key="1">
    <citation type="submission" date="2023-10" db="EMBL/GenBank/DDBJ databases">
        <title>Draft Genome Sequence of Candida saopaulonensis from a very Premature Infant with Sepsis.</title>
        <authorList>
            <person name="Ning Y."/>
            <person name="Dai R."/>
            <person name="Xiao M."/>
            <person name="Xu Y."/>
            <person name="Yan Q."/>
            <person name="Zhang L."/>
        </authorList>
    </citation>
    <scope>NUCLEOTIDE SEQUENCE [LARGE SCALE GENOMIC DNA]</scope>
    <source>
        <strain evidence="17 18">19XY460</strain>
    </source>
</reference>
<keyword evidence="15" id="KW-0137">Centromere</keyword>
<evidence type="ECO:0000256" key="6">
    <source>
        <dbReference type="ARBA" id="ARBA00022454"/>
    </source>
</evidence>
<dbReference type="GO" id="GO:0042729">
    <property type="term" value="C:DASH complex"/>
    <property type="evidence" value="ECO:0007669"/>
    <property type="project" value="InterPro"/>
</dbReference>
<evidence type="ECO:0000256" key="15">
    <source>
        <dbReference type="ARBA" id="ARBA00023328"/>
    </source>
</evidence>
<evidence type="ECO:0000256" key="11">
    <source>
        <dbReference type="ARBA" id="ARBA00022838"/>
    </source>
</evidence>
<evidence type="ECO:0000256" key="8">
    <source>
        <dbReference type="ARBA" id="ARBA00022618"/>
    </source>
</evidence>
<evidence type="ECO:0000256" key="5">
    <source>
        <dbReference type="ARBA" id="ARBA00020259"/>
    </source>
</evidence>
<keyword evidence="9" id="KW-0493">Microtubule</keyword>
<keyword evidence="14" id="KW-0131">Cell cycle</keyword>
<keyword evidence="10" id="KW-0498">Mitosis</keyword>
<evidence type="ECO:0000256" key="7">
    <source>
        <dbReference type="ARBA" id="ARBA00022490"/>
    </source>
</evidence>
<protein>
    <recommendedName>
        <fullName evidence="5">DASH complex subunit DAD4</fullName>
    </recommendedName>
    <alternativeName>
        <fullName evidence="16">Outer kinetochore protein DAD4</fullName>
    </alternativeName>
</protein>
<dbReference type="GeneID" id="88174059"/>
<comment type="subcellular location">
    <subcellularLocation>
        <location evidence="3">Chromosome</location>
        <location evidence="3">Centromere</location>
        <location evidence="3">Kinetochore</location>
    </subcellularLocation>
    <subcellularLocation>
        <location evidence="2">Cytoplasm</location>
        <location evidence="2">Cytoskeleton</location>
        <location evidence="2">Spindle</location>
    </subcellularLocation>
    <subcellularLocation>
        <location evidence="1">Nucleus</location>
    </subcellularLocation>
</comment>
<evidence type="ECO:0000256" key="14">
    <source>
        <dbReference type="ARBA" id="ARBA00023306"/>
    </source>
</evidence>
<dbReference type="GO" id="GO:0051301">
    <property type="term" value="P:cell division"/>
    <property type="evidence" value="ECO:0007669"/>
    <property type="project" value="UniProtKB-KW"/>
</dbReference>
<keyword evidence="6" id="KW-0158">Chromosome</keyword>
<dbReference type="GO" id="GO:0072686">
    <property type="term" value="C:mitotic spindle"/>
    <property type="evidence" value="ECO:0007669"/>
    <property type="project" value="InterPro"/>
</dbReference>
<dbReference type="PANTHER" id="PTHR28222:SF1">
    <property type="entry name" value="DASH COMPLEX SUBUNIT DAD4"/>
    <property type="match status" value="1"/>
</dbReference>
<evidence type="ECO:0000256" key="1">
    <source>
        <dbReference type="ARBA" id="ARBA00004123"/>
    </source>
</evidence>
<keyword evidence="18" id="KW-1185">Reference proteome</keyword>
<evidence type="ECO:0000256" key="10">
    <source>
        <dbReference type="ARBA" id="ARBA00022776"/>
    </source>
</evidence>
<organism evidence="17 18">
    <name type="scientific">Australozyma saopauloensis</name>
    <dbReference type="NCBI Taxonomy" id="291208"/>
    <lineage>
        <taxon>Eukaryota</taxon>
        <taxon>Fungi</taxon>
        <taxon>Dikarya</taxon>
        <taxon>Ascomycota</taxon>
        <taxon>Saccharomycotina</taxon>
        <taxon>Pichiomycetes</taxon>
        <taxon>Metschnikowiaceae</taxon>
        <taxon>Australozyma</taxon>
    </lineage>
</organism>
<dbReference type="Proteomes" id="UP001338582">
    <property type="component" value="Chromosome 3"/>
</dbReference>
<keyword evidence="8" id="KW-0132">Cell division</keyword>
<gene>
    <name evidence="17" type="ORF">PUMCH_002995</name>
</gene>
<evidence type="ECO:0000313" key="18">
    <source>
        <dbReference type="Proteomes" id="UP001338582"/>
    </source>
</evidence>
<evidence type="ECO:0000256" key="12">
    <source>
        <dbReference type="ARBA" id="ARBA00023212"/>
    </source>
</evidence>
<accession>A0AAX4HAW6</accession>
<evidence type="ECO:0000256" key="9">
    <source>
        <dbReference type="ARBA" id="ARBA00022701"/>
    </source>
</evidence>
<dbReference type="PANTHER" id="PTHR28222">
    <property type="entry name" value="DASH COMPLEX SUBUNIT DAD4"/>
    <property type="match status" value="1"/>
</dbReference>
<evidence type="ECO:0000256" key="16">
    <source>
        <dbReference type="ARBA" id="ARBA00030569"/>
    </source>
</evidence>